<keyword evidence="2 4" id="KW-0547">Nucleotide-binding</keyword>
<dbReference type="GO" id="GO:0046872">
    <property type="term" value="F:metal ion binding"/>
    <property type="evidence" value="ECO:0007669"/>
    <property type="project" value="InterPro"/>
</dbReference>
<dbReference type="PANTHER" id="PTHR43585">
    <property type="entry name" value="FUMIPYRROLE BIOSYNTHESIS PROTEIN C"/>
    <property type="match status" value="1"/>
</dbReference>
<evidence type="ECO:0000259" key="5">
    <source>
        <dbReference type="PROSITE" id="PS50975"/>
    </source>
</evidence>
<reference evidence="6" key="1">
    <citation type="submission" date="2013-07" db="EMBL/GenBank/DDBJ databases">
        <title>Sub-species coevolution in mutualistic symbiosis.</title>
        <authorList>
            <person name="Murfin K."/>
            <person name="Klassen J."/>
            <person name="Lee M."/>
            <person name="Forst S."/>
            <person name="Stock P."/>
            <person name="Goodrich-Blair H."/>
        </authorList>
    </citation>
    <scope>NUCLEOTIDE SEQUENCE [LARGE SCALE GENOMIC DNA]</scope>
    <source>
        <strain evidence="6">Puntauvense</strain>
    </source>
</reference>
<dbReference type="PANTHER" id="PTHR43585:SF2">
    <property type="entry name" value="ATP-GRASP ENZYME FSQD"/>
    <property type="match status" value="1"/>
</dbReference>
<evidence type="ECO:0000256" key="3">
    <source>
        <dbReference type="ARBA" id="ARBA00022840"/>
    </source>
</evidence>
<dbReference type="Pfam" id="PF13535">
    <property type="entry name" value="ATP-grasp_4"/>
    <property type="match status" value="1"/>
</dbReference>
<keyword evidence="1" id="KW-0436">Ligase</keyword>
<gene>
    <name evidence="6" type="ORF">XBP1_260008</name>
</gene>
<proteinExistence type="predicted"/>
<accession>A0A077NHN0</accession>
<evidence type="ECO:0000256" key="4">
    <source>
        <dbReference type="PROSITE-ProRule" id="PRU00409"/>
    </source>
</evidence>
<dbReference type="InterPro" id="IPR011761">
    <property type="entry name" value="ATP-grasp"/>
</dbReference>
<sequence length="420" mass="47199">MSLCNKLFIIVDAYGPARYFRHYIQQKDHLCVHLLSTPQPLPRLKLSELESYDHTLIHDSDFATTVKNIEELLLRLNAELCEILPGVEPGVLLADKLSNHFNLHNNSIEKSLARRDKYAMADVLAAAGIPIPSYCRVDNLEEAQAFARNQQWPLVLKPLDSAGTNGVHFCHSEQELVDAFHQVMGVENNMGIINQAVLIQSFLQGKEYMVNTVSHNGQHYVTDIWYADKTRMAGYAQIYNKNHLIDSQSEEYVLLRDYVFQVLDALEIKYGPAHAEVIITPNGPMLVEVASRISGLVDPLFNQSCLGYDQIALTLESYLTPQKFLQRTGQSYSVKKIGLQVLLVSRKAGKIIMLDFPAQLEKIPSVINYSLKPKIGEILVKTIDLSSSPGIVNLVADNEATLLADYQLIQQLFEQHVQVA</sequence>
<dbReference type="SUPFAM" id="SSF56059">
    <property type="entry name" value="Glutathione synthetase ATP-binding domain-like"/>
    <property type="match status" value="1"/>
</dbReference>
<dbReference type="PROSITE" id="PS50975">
    <property type="entry name" value="ATP_GRASP"/>
    <property type="match status" value="1"/>
</dbReference>
<dbReference type="SMART" id="SM01209">
    <property type="entry name" value="GARS_A"/>
    <property type="match status" value="1"/>
</dbReference>
<name>A0A077NHN0_XENBV</name>
<dbReference type="EMBL" id="CBSW010000179">
    <property type="protein sequence ID" value="CDG97395.1"/>
    <property type="molecule type" value="Genomic_DNA"/>
</dbReference>
<dbReference type="GO" id="GO:0016874">
    <property type="term" value="F:ligase activity"/>
    <property type="evidence" value="ECO:0007669"/>
    <property type="project" value="UniProtKB-KW"/>
</dbReference>
<keyword evidence="3 4" id="KW-0067">ATP-binding</keyword>
<evidence type="ECO:0000313" key="6">
    <source>
        <dbReference type="EMBL" id="CDG97395.1"/>
    </source>
</evidence>
<organism evidence="6">
    <name type="scientific">Xenorhabdus bovienii str. puntauvense</name>
    <dbReference type="NCBI Taxonomy" id="1398201"/>
    <lineage>
        <taxon>Bacteria</taxon>
        <taxon>Pseudomonadati</taxon>
        <taxon>Pseudomonadota</taxon>
        <taxon>Gammaproteobacteria</taxon>
        <taxon>Enterobacterales</taxon>
        <taxon>Morganellaceae</taxon>
        <taxon>Xenorhabdus</taxon>
    </lineage>
</organism>
<comment type="caution">
    <text evidence="6">The sequence shown here is derived from an EMBL/GenBank/DDBJ whole genome shotgun (WGS) entry which is preliminary data.</text>
</comment>
<dbReference type="RefSeq" id="WP_038212719.1">
    <property type="nucleotide sequence ID" value="NZ_CAWLWN010000025.1"/>
</dbReference>
<dbReference type="GO" id="GO:0005524">
    <property type="term" value="F:ATP binding"/>
    <property type="evidence" value="ECO:0007669"/>
    <property type="project" value="UniProtKB-UniRule"/>
</dbReference>
<evidence type="ECO:0000256" key="1">
    <source>
        <dbReference type="ARBA" id="ARBA00022598"/>
    </source>
</evidence>
<dbReference type="Proteomes" id="UP000028511">
    <property type="component" value="Unassembled WGS sequence"/>
</dbReference>
<dbReference type="NCBIfam" id="NF005543">
    <property type="entry name" value="PRK07206.1"/>
    <property type="match status" value="1"/>
</dbReference>
<dbReference type="AlphaFoldDB" id="A0A077NHN0"/>
<protein>
    <recommendedName>
        <fullName evidence="5">ATP-grasp domain-containing protein</fullName>
    </recommendedName>
</protein>
<evidence type="ECO:0000256" key="2">
    <source>
        <dbReference type="ARBA" id="ARBA00022741"/>
    </source>
</evidence>
<dbReference type="InterPro" id="IPR052032">
    <property type="entry name" value="ATP-dep_AA_Ligase"/>
</dbReference>
<feature type="domain" description="ATP-grasp" evidence="5">
    <location>
        <begin position="121"/>
        <end position="319"/>
    </location>
</feature>
<dbReference type="HOGENOM" id="CLU_029016_3_1_6"/>
<dbReference type="Gene3D" id="3.30.470.20">
    <property type="entry name" value="ATP-grasp fold, B domain"/>
    <property type="match status" value="1"/>
</dbReference>